<feature type="compositionally biased region" description="Polar residues" evidence="1">
    <location>
        <begin position="1"/>
        <end position="16"/>
    </location>
</feature>
<feature type="region of interest" description="Disordered" evidence="1">
    <location>
        <begin position="267"/>
        <end position="300"/>
    </location>
</feature>
<comment type="caution">
    <text evidence="3">The sequence shown here is derived from an EMBL/GenBank/DDBJ whole genome shotgun (WGS) entry which is preliminary data.</text>
</comment>
<evidence type="ECO:0000313" key="4">
    <source>
        <dbReference type="Proteomes" id="UP001305779"/>
    </source>
</evidence>
<organism evidence="3 4">
    <name type="scientific">Zasmidium cellare</name>
    <name type="common">Wine cellar mold</name>
    <name type="synonym">Racodium cellare</name>
    <dbReference type="NCBI Taxonomy" id="395010"/>
    <lineage>
        <taxon>Eukaryota</taxon>
        <taxon>Fungi</taxon>
        <taxon>Dikarya</taxon>
        <taxon>Ascomycota</taxon>
        <taxon>Pezizomycotina</taxon>
        <taxon>Dothideomycetes</taxon>
        <taxon>Dothideomycetidae</taxon>
        <taxon>Mycosphaerellales</taxon>
        <taxon>Mycosphaerellaceae</taxon>
        <taxon>Zasmidium</taxon>
    </lineage>
</organism>
<dbReference type="SMART" id="SM00313">
    <property type="entry name" value="PXA"/>
    <property type="match status" value="1"/>
</dbReference>
<feature type="domain" description="PXA" evidence="2">
    <location>
        <begin position="86"/>
        <end position="267"/>
    </location>
</feature>
<sequence>MAQSGPRSATRVQSRTASHDEGSRSGVGRHRPGSQKRNHKNNEATIAYIKKILCSRPPTADTDSDAPTRSVEDASLEELLPPLTSSNEVDIQLYALIAVILSNFVQTWYNRITPDQQFVSEIVQIIAHCTRGLEQRLRKVDLESLLLDEVPDLLATHVKAIKTCRASRIGTPTARELRLRYHALNPHVALEPLPLDDDTARKQQENETAWCLLLVNRVLPLLLPPEDLQNPCLDVLVSEVFSELIFRNAWVLLRASFIALMQAGSLPARSSRNPSKSKTSEGTPSSPNTNSGRIETPSTTTAKRPIVDMHIWGCMSEVLSLNQRMPWLSGILSLVQWLSLQGPGQLCQTNSRLDRLMSSNIHQRLLAAPDWLPPILQAARSALFPDNVLAAGRAPPTSDEVVQIKRECAQAVVEAMMPDVVGARFFATKDRDLMRQDVEGELLDLLADAYVNKHLVISVVELLVVRLFPELGSR</sequence>
<proteinExistence type="predicted"/>
<gene>
    <name evidence="3" type="ORF">PRZ48_001378</name>
</gene>
<dbReference type="PANTHER" id="PTHR22775">
    <property type="entry name" value="SORTING NEXIN"/>
    <property type="match status" value="1"/>
</dbReference>
<evidence type="ECO:0000259" key="2">
    <source>
        <dbReference type="PROSITE" id="PS51207"/>
    </source>
</evidence>
<dbReference type="Proteomes" id="UP001305779">
    <property type="component" value="Unassembled WGS sequence"/>
</dbReference>
<feature type="compositionally biased region" description="Polar residues" evidence="1">
    <location>
        <begin position="268"/>
        <end position="300"/>
    </location>
</feature>
<accession>A0ABR0F2Z1</accession>
<evidence type="ECO:0000313" key="3">
    <source>
        <dbReference type="EMBL" id="KAK4507643.1"/>
    </source>
</evidence>
<reference evidence="3 4" key="1">
    <citation type="journal article" date="2023" name="G3 (Bethesda)">
        <title>A chromosome-level genome assembly of Zasmidium syzygii isolated from banana leaves.</title>
        <authorList>
            <person name="van Westerhoven A.C."/>
            <person name="Mehrabi R."/>
            <person name="Talebi R."/>
            <person name="Steentjes M.B.F."/>
            <person name="Corcolon B."/>
            <person name="Chong P.A."/>
            <person name="Kema G.H.J."/>
            <person name="Seidl M.F."/>
        </authorList>
    </citation>
    <scope>NUCLEOTIDE SEQUENCE [LARGE SCALE GENOMIC DNA]</scope>
    <source>
        <strain evidence="3 4">P124</strain>
    </source>
</reference>
<evidence type="ECO:0000256" key="1">
    <source>
        <dbReference type="SAM" id="MobiDB-lite"/>
    </source>
</evidence>
<dbReference type="PROSITE" id="PS51207">
    <property type="entry name" value="PXA"/>
    <property type="match status" value="1"/>
</dbReference>
<dbReference type="Pfam" id="PF02194">
    <property type="entry name" value="PXA"/>
    <property type="match status" value="1"/>
</dbReference>
<name>A0ABR0F2Z1_ZASCE</name>
<dbReference type="InterPro" id="IPR003114">
    <property type="entry name" value="Phox_assoc"/>
</dbReference>
<protein>
    <recommendedName>
        <fullName evidence="2">PXA domain-containing protein</fullName>
    </recommendedName>
</protein>
<dbReference type="PANTHER" id="PTHR22775:SF3">
    <property type="entry name" value="SORTING NEXIN-13"/>
    <property type="match status" value="1"/>
</dbReference>
<feature type="region of interest" description="Disordered" evidence="1">
    <location>
        <begin position="1"/>
        <end position="43"/>
    </location>
</feature>
<keyword evidence="4" id="KW-1185">Reference proteome</keyword>
<feature type="compositionally biased region" description="Basic residues" evidence="1">
    <location>
        <begin position="27"/>
        <end position="39"/>
    </location>
</feature>
<dbReference type="EMBL" id="JAXOVC010000001">
    <property type="protein sequence ID" value="KAK4507643.1"/>
    <property type="molecule type" value="Genomic_DNA"/>
</dbReference>